<evidence type="ECO:0000256" key="4">
    <source>
        <dbReference type="ARBA" id="ARBA00023004"/>
    </source>
</evidence>
<dbReference type="Gene3D" id="3.40.50.300">
    <property type="entry name" value="P-loop containing nucleotide triphosphate hydrolases"/>
    <property type="match status" value="1"/>
</dbReference>
<evidence type="ECO:0000256" key="5">
    <source>
        <dbReference type="ARBA" id="ARBA00023014"/>
    </source>
</evidence>
<keyword evidence="2 8" id="KW-0547">Nucleotide-binding</keyword>
<dbReference type="EMBL" id="JAOPKA010000012">
    <property type="protein sequence ID" value="MCU4743110.1"/>
    <property type="molecule type" value="Genomic_DNA"/>
</dbReference>
<dbReference type="Pfam" id="PF10609">
    <property type="entry name" value="ParA"/>
    <property type="match status" value="1"/>
</dbReference>
<comment type="caution">
    <text evidence="11">The sequence shown here is derived from an EMBL/GenBank/DDBJ whole genome shotgun (WGS) entry which is preliminary data.</text>
</comment>
<dbReference type="CDD" id="cd02037">
    <property type="entry name" value="Mrp_NBP35"/>
    <property type="match status" value="1"/>
</dbReference>
<evidence type="ECO:0000256" key="7">
    <source>
        <dbReference type="ARBA" id="ARBA00074706"/>
    </source>
</evidence>
<dbReference type="InterPro" id="IPR000808">
    <property type="entry name" value="Mrp-like_CS"/>
</dbReference>
<dbReference type="GO" id="GO:0016887">
    <property type="term" value="F:ATP hydrolysis activity"/>
    <property type="evidence" value="ECO:0007669"/>
    <property type="project" value="UniProtKB-UniRule"/>
</dbReference>
<dbReference type="InterPro" id="IPR002744">
    <property type="entry name" value="MIP18-like"/>
</dbReference>
<evidence type="ECO:0000313" key="11">
    <source>
        <dbReference type="EMBL" id="MCU4743110.1"/>
    </source>
</evidence>
<dbReference type="SUPFAM" id="SSF52540">
    <property type="entry name" value="P-loop containing nucleoside triphosphate hydrolases"/>
    <property type="match status" value="1"/>
</dbReference>
<accession>A0AAP2Z292</accession>
<dbReference type="PANTHER" id="PTHR42961">
    <property type="entry name" value="IRON-SULFUR PROTEIN NUBPL"/>
    <property type="match status" value="1"/>
</dbReference>
<evidence type="ECO:0000259" key="10">
    <source>
        <dbReference type="Pfam" id="PF01883"/>
    </source>
</evidence>
<dbReference type="InterPro" id="IPR019591">
    <property type="entry name" value="Mrp/NBP35_ATP-bd"/>
</dbReference>
<sequence>MTPTESQLRDRLSDIEDPSIGDDIVSLGLVNDVTIDDETNTATISLAFNSPYAPAEMTIGNRIRDAVADLDGDLEADLRANVDAEHGFDEEIMPRVRNVIAVSSGKGGVGKTTVAANLAAGLERMGAMVGILDSDIHGPNVPRILPIEGEPGVTPNDELVPPRSDGVRVMSMGFLTKNADDPAILRGPMVNNIMTQFLQEVEWGVLDYLIVDLPPGTGDATLNLLQTMPVAGAVIVTTPQQMAVDDTRKGLRMFQEHDTPILGVVENMSTFQCPGCEDEHDLFGRDGGDDISADYDVPLLGKLPLHPDFGAEDADGPVVKDDESPVQESMADLVEGIADRIGEVNRRKVADASSVPEADPVPTEVSQP</sequence>
<evidence type="ECO:0000313" key="14">
    <source>
        <dbReference type="Proteomes" id="UP001321018"/>
    </source>
</evidence>
<dbReference type="PROSITE" id="PS01215">
    <property type="entry name" value="MRP"/>
    <property type="match status" value="1"/>
</dbReference>
<keyword evidence="5 8" id="KW-0411">Iron-sulfur</keyword>
<keyword evidence="13" id="KW-1185">Reference proteome</keyword>
<evidence type="ECO:0000313" key="13">
    <source>
        <dbReference type="Proteomes" id="UP001320972"/>
    </source>
</evidence>
<reference evidence="11 13" key="1">
    <citation type="submission" date="2022-09" db="EMBL/GenBank/DDBJ databases">
        <title>Enrichment on poylsaccharides allowed isolation of novel metabolic and taxonomic groups of Haloarchaea.</title>
        <authorList>
            <person name="Sorokin D.Y."/>
            <person name="Elcheninov A.G."/>
            <person name="Khizhniak T.V."/>
            <person name="Kolganova T.V."/>
            <person name="Kublanov I.V."/>
        </authorList>
    </citation>
    <scope>NUCLEOTIDE SEQUENCE</scope>
    <source>
        <strain evidence="12 13">AArc-m2/3/4</strain>
        <strain evidence="11">AArc-xg1-1</strain>
    </source>
</reference>
<dbReference type="Proteomes" id="UP001321018">
    <property type="component" value="Unassembled WGS sequence"/>
</dbReference>
<dbReference type="Proteomes" id="UP001320972">
    <property type="component" value="Unassembled WGS sequence"/>
</dbReference>
<dbReference type="RefSeq" id="WP_338004928.1">
    <property type="nucleotide sequence ID" value="NZ_JAOPKA010000012.1"/>
</dbReference>
<dbReference type="InterPro" id="IPR034904">
    <property type="entry name" value="FSCA_dom_sf"/>
</dbReference>
<evidence type="ECO:0000256" key="6">
    <source>
        <dbReference type="ARBA" id="ARBA00058094"/>
    </source>
</evidence>
<dbReference type="InterPro" id="IPR044304">
    <property type="entry name" value="NUBPL-like"/>
</dbReference>
<comment type="similarity">
    <text evidence="8">Belongs to the Mrp/NBP35 ATP-binding proteins family.</text>
</comment>
<dbReference type="GO" id="GO:0051539">
    <property type="term" value="F:4 iron, 4 sulfur cluster binding"/>
    <property type="evidence" value="ECO:0007669"/>
    <property type="project" value="TreeGrafter"/>
</dbReference>
<evidence type="ECO:0000256" key="9">
    <source>
        <dbReference type="SAM" id="MobiDB-lite"/>
    </source>
</evidence>
<organism evidence="11 14">
    <name type="scientific">Natronoglomus mannanivorans</name>
    <dbReference type="NCBI Taxonomy" id="2979990"/>
    <lineage>
        <taxon>Archaea</taxon>
        <taxon>Methanobacteriati</taxon>
        <taxon>Methanobacteriota</taxon>
        <taxon>Stenosarchaea group</taxon>
        <taxon>Halobacteria</taxon>
        <taxon>Halobacteriales</taxon>
        <taxon>Natrialbaceae</taxon>
        <taxon>Natronoglomus</taxon>
    </lineage>
</organism>
<comment type="subunit">
    <text evidence="8">Homodimer.</text>
</comment>
<dbReference type="SUPFAM" id="SSF117916">
    <property type="entry name" value="Fe-S cluster assembly (FSCA) domain-like"/>
    <property type="match status" value="1"/>
</dbReference>
<evidence type="ECO:0000313" key="12">
    <source>
        <dbReference type="EMBL" id="MCU4973903.1"/>
    </source>
</evidence>
<dbReference type="Pfam" id="PF01883">
    <property type="entry name" value="FeS_assembly_P"/>
    <property type="match status" value="1"/>
</dbReference>
<dbReference type="Gene3D" id="3.30.300.130">
    <property type="entry name" value="Fe-S cluster assembly (FSCA)"/>
    <property type="match status" value="1"/>
</dbReference>
<evidence type="ECO:0000256" key="1">
    <source>
        <dbReference type="ARBA" id="ARBA00022723"/>
    </source>
</evidence>
<dbReference type="GO" id="GO:0016226">
    <property type="term" value="P:iron-sulfur cluster assembly"/>
    <property type="evidence" value="ECO:0007669"/>
    <property type="project" value="InterPro"/>
</dbReference>
<dbReference type="InterPro" id="IPR027417">
    <property type="entry name" value="P-loop_NTPase"/>
</dbReference>
<dbReference type="EMBL" id="JAOPKB010000008">
    <property type="protein sequence ID" value="MCU4973903.1"/>
    <property type="molecule type" value="Genomic_DNA"/>
</dbReference>
<keyword evidence="3 8" id="KW-0067">ATP-binding</keyword>
<feature type="domain" description="MIP18 family-like" evidence="10">
    <location>
        <begin position="6"/>
        <end position="76"/>
    </location>
</feature>
<dbReference type="PANTHER" id="PTHR42961:SF2">
    <property type="entry name" value="IRON-SULFUR PROTEIN NUBPL"/>
    <property type="match status" value="1"/>
</dbReference>
<evidence type="ECO:0000256" key="8">
    <source>
        <dbReference type="HAMAP-Rule" id="MF_02040"/>
    </source>
</evidence>
<keyword evidence="1 8" id="KW-0479">Metal-binding</keyword>
<evidence type="ECO:0000256" key="2">
    <source>
        <dbReference type="ARBA" id="ARBA00022741"/>
    </source>
</evidence>
<dbReference type="AlphaFoldDB" id="A0AAP2Z292"/>
<dbReference type="GO" id="GO:0140663">
    <property type="term" value="F:ATP-dependent FeS chaperone activity"/>
    <property type="evidence" value="ECO:0007669"/>
    <property type="project" value="InterPro"/>
</dbReference>
<feature type="region of interest" description="Disordered" evidence="9">
    <location>
        <begin position="347"/>
        <end position="368"/>
    </location>
</feature>
<keyword evidence="8" id="KW-0378">Hydrolase</keyword>
<gene>
    <name evidence="12" type="ORF">OB955_14280</name>
    <name evidence="11" type="ORF">OB960_17115</name>
</gene>
<dbReference type="GO" id="GO:0005524">
    <property type="term" value="F:ATP binding"/>
    <property type="evidence" value="ECO:0007669"/>
    <property type="project" value="UniProtKB-UniRule"/>
</dbReference>
<comment type="function">
    <text evidence="6 8">Binds and transfers iron-sulfur (Fe-S) clusters to target apoproteins. Can hydrolyze ATP.</text>
</comment>
<evidence type="ECO:0000256" key="3">
    <source>
        <dbReference type="ARBA" id="ARBA00022840"/>
    </source>
</evidence>
<feature type="binding site" evidence="8">
    <location>
        <begin position="105"/>
        <end position="112"/>
    </location>
    <ligand>
        <name>ATP</name>
        <dbReference type="ChEBI" id="CHEBI:30616"/>
    </ligand>
</feature>
<dbReference type="GO" id="GO:0046872">
    <property type="term" value="F:metal ion binding"/>
    <property type="evidence" value="ECO:0007669"/>
    <property type="project" value="UniProtKB-KW"/>
</dbReference>
<dbReference type="InterPro" id="IPR033756">
    <property type="entry name" value="YlxH/NBP35"/>
</dbReference>
<protein>
    <recommendedName>
        <fullName evidence="7 8">Iron-sulfur cluster carrier protein</fullName>
    </recommendedName>
</protein>
<dbReference type="HAMAP" id="MF_02040">
    <property type="entry name" value="Mrp_NBP35"/>
    <property type="match status" value="1"/>
</dbReference>
<proteinExistence type="inferred from homology"/>
<keyword evidence="4 8" id="KW-0408">Iron</keyword>
<dbReference type="FunFam" id="3.40.50.300:FF:001119">
    <property type="entry name" value="Iron-sulfur cluster carrier protein"/>
    <property type="match status" value="1"/>
</dbReference>
<name>A0AAP2Z292_9EURY</name>